<dbReference type="NCBIfam" id="TIGR04183">
    <property type="entry name" value="Por_Secre_tail"/>
    <property type="match status" value="1"/>
</dbReference>
<proteinExistence type="predicted"/>
<dbReference type="AlphaFoldDB" id="A0A5C7BJY5"/>
<evidence type="ECO:0000313" key="4">
    <source>
        <dbReference type="EMBL" id="TXE19666.1"/>
    </source>
</evidence>
<name>A0A5C7BJY5_9FLAO</name>
<sequence length="426" mass="45804">MKNNLILYLSTVIFLLIGLSVNAQGTCITTSNAAAQGSLSVGIKTTYETLANGTDVTITFELLDVDKTVDIAYLWNPDPNFSETQMTNVGVNTFSITLNSQMGIITKACKMVINGGGQIVSNYIDYEVNTDCSATNDVIAPDAFIASVGASTAFSVELLLNANDASGTILYRVTYNAIEKAISAPAGTQKSFLIAGLDPLTDYNFNVTASDLAGNQAANNPIPLSASTLEDTSTDCEGTSADTQQGTSFSIGYNYSFVTQGNDVEFTFELLDTDKVGVVAYLWRAPPDFLETQMDNVPGTTIFTKIVTNQTMGATVSYACKFAYQGGLSITKYFLYEVGSDCLLSIDDFETNAFKIFPNPTNGNWHISSSLIINTVAVYDVLGKRVMSLTPNVNEIVIDASSLKSGMYFARVENINGIKTVKLIKE</sequence>
<gene>
    <name evidence="4" type="ORF">ES692_02635</name>
</gene>
<feature type="domain" description="Fibronectin type-III" evidence="3">
    <location>
        <begin position="140"/>
        <end position="231"/>
    </location>
</feature>
<dbReference type="PROSITE" id="PS50853">
    <property type="entry name" value="FN3"/>
    <property type="match status" value="1"/>
</dbReference>
<evidence type="ECO:0000313" key="5">
    <source>
        <dbReference type="Proteomes" id="UP000321938"/>
    </source>
</evidence>
<accession>A0A5C7BJY5</accession>
<dbReference type="InterPro" id="IPR013783">
    <property type="entry name" value="Ig-like_fold"/>
</dbReference>
<dbReference type="Gene3D" id="2.60.40.10">
    <property type="entry name" value="Immunoglobulins"/>
    <property type="match status" value="1"/>
</dbReference>
<feature type="signal peptide" evidence="2">
    <location>
        <begin position="1"/>
        <end position="23"/>
    </location>
</feature>
<dbReference type="InterPro" id="IPR026444">
    <property type="entry name" value="Secre_tail"/>
</dbReference>
<protein>
    <submittedName>
        <fullName evidence="4">T9SS type A sorting domain-containing protein</fullName>
    </submittedName>
</protein>
<dbReference type="RefSeq" id="WP_028873557.1">
    <property type="nucleotide sequence ID" value="NZ_VOSB01000003.1"/>
</dbReference>
<organism evidence="4 5">
    <name type="scientific">Psychroserpens burtonensis</name>
    <dbReference type="NCBI Taxonomy" id="49278"/>
    <lineage>
        <taxon>Bacteria</taxon>
        <taxon>Pseudomonadati</taxon>
        <taxon>Bacteroidota</taxon>
        <taxon>Flavobacteriia</taxon>
        <taxon>Flavobacteriales</taxon>
        <taxon>Flavobacteriaceae</taxon>
        <taxon>Psychroserpens</taxon>
    </lineage>
</organism>
<keyword evidence="1 2" id="KW-0732">Signal</keyword>
<reference evidence="4 5" key="1">
    <citation type="submission" date="2019-08" db="EMBL/GenBank/DDBJ databases">
        <title>Genome of Psychroserpens burtonensis ACAM 167.</title>
        <authorList>
            <person name="Bowman J.P."/>
        </authorList>
    </citation>
    <scope>NUCLEOTIDE SEQUENCE [LARGE SCALE GENOMIC DNA]</scope>
    <source>
        <strain evidence="4 5">ACAM 167</strain>
    </source>
</reference>
<keyword evidence="5" id="KW-1185">Reference proteome</keyword>
<dbReference type="Pfam" id="PF18962">
    <property type="entry name" value="Por_Secre_tail"/>
    <property type="match status" value="1"/>
</dbReference>
<dbReference type="Proteomes" id="UP000321938">
    <property type="component" value="Unassembled WGS sequence"/>
</dbReference>
<dbReference type="InterPro" id="IPR003961">
    <property type="entry name" value="FN3_dom"/>
</dbReference>
<dbReference type="CDD" id="cd00063">
    <property type="entry name" value="FN3"/>
    <property type="match status" value="1"/>
</dbReference>
<evidence type="ECO:0000256" key="2">
    <source>
        <dbReference type="SAM" id="SignalP"/>
    </source>
</evidence>
<comment type="caution">
    <text evidence="4">The sequence shown here is derived from an EMBL/GenBank/DDBJ whole genome shotgun (WGS) entry which is preliminary data.</text>
</comment>
<dbReference type="EMBL" id="VOSB01000003">
    <property type="protein sequence ID" value="TXE19666.1"/>
    <property type="molecule type" value="Genomic_DNA"/>
</dbReference>
<feature type="chain" id="PRO_5022990850" evidence="2">
    <location>
        <begin position="24"/>
        <end position="426"/>
    </location>
</feature>
<dbReference type="OrthoDB" id="5381604at2"/>
<evidence type="ECO:0000259" key="3">
    <source>
        <dbReference type="PROSITE" id="PS50853"/>
    </source>
</evidence>
<dbReference type="STRING" id="1123037.GCA_000425305_00891"/>
<evidence type="ECO:0000256" key="1">
    <source>
        <dbReference type="ARBA" id="ARBA00022729"/>
    </source>
</evidence>